<organism evidence="2 3">
    <name type="scientific">Gordonia polyisoprenivorans</name>
    <dbReference type="NCBI Taxonomy" id="84595"/>
    <lineage>
        <taxon>Bacteria</taxon>
        <taxon>Bacillati</taxon>
        <taxon>Actinomycetota</taxon>
        <taxon>Actinomycetes</taxon>
        <taxon>Mycobacteriales</taxon>
        <taxon>Gordoniaceae</taxon>
        <taxon>Gordonia</taxon>
    </lineage>
</organism>
<protein>
    <submittedName>
        <fullName evidence="2">Uncharacterized protein</fullName>
    </submittedName>
</protein>
<gene>
    <name evidence="2" type="ORF">HGA05_00885</name>
</gene>
<reference evidence="2 3" key="1">
    <citation type="submission" date="2020-04" db="EMBL/GenBank/DDBJ databases">
        <title>MicrobeNet Type strains.</title>
        <authorList>
            <person name="Nicholson A.C."/>
        </authorList>
    </citation>
    <scope>NUCLEOTIDE SEQUENCE [LARGE SCALE GENOMIC DNA]</scope>
    <source>
        <strain evidence="2 3">ATCC BAA-14</strain>
    </source>
</reference>
<name>A0A846WE86_9ACTN</name>
<evidence type="ECO:0000313" key="2">
    <source>
        <dbReference type="EMBL" id="NKY00135.1"/>
    </source>
</evidence>
<evidence type="ECO:0000313" key="3">
    <source>
        <dbReference type="Proteomes" id="UP000563898"/>
    </source>
</evidence>
<dbReference type="AlphaFoldDB" id="A0A846WE86"/>
<proteinExistence type="predicted"/>
<sequence>MPEESRVDEEGETHNESAAPAHGFAMLGGHGAVCRDGVCEIPTAAGDESGARRAVLGTDR</sequence>
<feature type="compositionally biased region" description="Acidic residues" evidence="1">
    <location>
        <begin position="1"/>
        <end position="11"/>
    </location>
</feature>
<dbReference type="Proteomes" id="UP000563898">
    <property type="component" value="Unassembled WGS sequence"/>
</dbReference>
<dbReference type="RefSeq" id="WP_035728802.1">
    <property type="nucleotide sequence ID" value="NZ_CP116236.1"/>
</dbReference>
<comment type="caution">
    <text evidence="2">The sequence shown here is derived from an EMBL/GenBank/DDBJ whole genome shotgun (WGS) entry which is preliminary data.</text>
</comment>
<dbReference type="EMBL" id="JAAXPC010000001">
    <property type="protein sequence ID" value="NKY00135.1"/>
    <property type="molecule type" value="Genomic_DNA"/>
</dbReference>
<feature type="region of interest" description="Disordered" evidence="1">
    <location>
        <begin position="1"/>
        <end position="27"/>
    </location>
</feature>
<evidence type="ECO:0000256" key="1">
    <source>
        <dbReference type="SAM" id="MobiDB-lite"/>
    </source>
</evidence>
<accession>A0A846WE86</accession>